<dbReference type="Pfam" id="PF04264">
    <property type="entry name" value="YceI"/>
    <property type="match status" value="1"/>
</dbReference>
<feature type="transmembrane region" description="Helical" evidence="13">
    <location>
        <begin position="146"/>
        <end position="165"/>
    </location>
</feature>
<keyword evidence="9 13" id="KW-1133">Transmembrane helix</keyword>
<evidence type="ECO:0000256" key="2">
    <source>
        <dbReference type="ARBA" id="ARBA00004651"/>
    </source>
</evidence>
<comment type="subcellular location">
    <subcellularLocation>
        <location evidence="2">Cell membrane</location>
        <topology evidence="2">Multi-pass membrane protein</topology>
    </subcellularLocation>
</comment>
<dbReference type="GO" id="GO:0009055">
    <property type="term" value="F:electron transfer activity"/>
    <property type="evidence" value="ECO:0007669"/>
    <property type="project" value="InterPro"/>
</dbReference>
<dbReference type="GO" id="GO:0046872">
    <property type="term" value="F:metal ion binding"/>
    <property type="evidence" value="ECO:0007669"/>
    <property type="project" value="UniProtKB-KW"/>
</dbReference>
<feature type="domain" description="Lipid/polyisoprenoid-binding YceI-like" evidence="14">
    <location>
        <begin position="256"/>
        <end position="416"/>
    </location>
</feature>
<dbReference type="InterPro" id="IPR011577">
    <property type="entry name" value="Cyt_b561_bac/Ni-Hgenase"/>
</dbReference>
<keyword evidence="8" id="KW-0249">Electron transport</keyword>
<evidence type="ECO:0000256" key="10">
    <source>
        <dbReference type="ARBA" id="ARBA00023004"/>
    </source>
</evidence>
<evidence type="ECO:0000256" key="7">
    <source>
        <dbReference type="ARBA" id="ARBA00022723"/>
    </source>
</evidence>
<dbReference type="SUPFAM" id="SSF81342">
    <property type="entry name" value="Transmembrane di-heme cytochromes"/>
    <property type="match status" value="1"/>
</dbReference>
<reference evidence="16" key="1">
    <citation type="submission" date="2016-10" db="EMBL/GenBank/DDBJ databases">
        <authorList>
            <person name="Varghese N."/>
            <person name="Submissions S."/>
        </authorList>
    </citation>
    <scope>NUCLEOTIDE SEQUENCE [LARGE SCALE GENOMIC DNA]</scope>
    <source>
        <strain evidence="16">CGMCC 1.3431</strain>
    </source>
</reference>
<evidence type="ECO:0000256" key="5">
    <source>
        <dbReference type="ARBA" id="ARBA00022617"/>
    </source>
</evidence>
<keyword evidence="10" id="KW-0408">Iron</keyword>
<evidence type="ECO:0000256" key="9">
    <source>
        <dbReference type="ARBA" id="ARBA00022989"/>
    </source>
</evidence>
<keyword evidence="4" id="KW-1003">Cell membrane</keyword>
<comment type="cofactor">
    <cofactor evidence="1">
        <name>heme b</name>
        <dbReference type="ChEBI" id="CHEBI:60344"/>
    </cofactor>
</comment>
<dbReference type="Gene3D" id="2.40.128.110">
    <property type="entry name" value="Lipid/polyisoprenoid-binding, YceI-like"/>
    <property type="match status" value="1"/>
</dbReference>
<dbReference type="GO" id="GO:0005886">
    <property type="term" value="C:plasma membrane"/>
    <property type="evidence" value="ECO:0007669"/>
    <property type="project" value="UniProtKB-SubCell"/>
</dbReference>
<evidence type="ECO:0000256" key="11">
    <source>
        <dbReference type="ARBA" id="ARBA00023136"/>
    </source>
</evidence>
<dbReference type="Proteomes" id="UP000199150">
    <property type="component" value="Unassembled WGS sequence"/>
</dbReference>
<dbReference type="Pfam" id="PF01292">
    <property type="entry name" value="Ni_hydr_CYTB"/>
    <property type="match status" value="1"/>
</dbReference>
<feature type="transmembrane region" description="Helical" evidence="13">
    <location>
        <begin position="87"/>
        <end position="107"/>
    </location>
</feature>
<evidence type="ECO:0000256" key="1">
    <source>
        <dbReference type="ARBA" id="ARBA00001970"/>
    </source>
</evidence>
<evidence type="ECO:0000313" key="16">
    <source>
        <dbReference type="Proteomes" id="UP000199150"/>
    </source>
</evidence>
<feature type="transmembrane region" description="Helical" evidence="13">
    <location>
        <begin position="15"/>
        <end position="34"/>
    </location>
</feature>
<feature type="transmembrane region" description="Helical" evidence="13">
    <location>
        <begin position="185"/>
        <end position="206"/>
    </location>
</feature>
<protein>
    <submittedName>
        <fullName evidence="15">Cytochrome b561</fullName>
    </submittedName>
</protein>
<keyword evidence="16" id="KW-1185">Reference proteome</keyword>
<dbReference type="InterPro" id="IPR007372">
    <property type="entry name" value="Lipid/polyisoprenoid-bd_YceI"/>
</dbReference>
<keyword evidence="5" id="KW-0349">Heme</keyword>
<dbReference type="OrthoDB" id="1247465at2"/>
<comment type="similarity">
    <text evidence="12">Belongs to the cytochrome b561 family.</text>
</comment>
<accession>A0A1G4PS22</accession>
<dbReference type="InterPro" id="IPR016174">
    <property type="entry name" value="Di-haem_cyt_TM"/>
</dbReference>
<evidence type="ECO:0000256" key="12">
    <source>
        <dbReference type="ARBA" id="ARBA00037975"/>
    </source>
</evidence>
<dbReference type="RefSeq" id="WP_090643519.1">
    <property type="nucleotide sequence ID" value="NZ_CBCRYE010000001.1"/>
</dbReference>
<organism evidence="15 16">
    <name type="scientific">Asticcacaulis taihuensis</name>
    <dbReference type="NCBI Taxonomy" id="260084"/>
    <lineage>
        <taxon>Bacteria</taxon>
        <taxon>Pseudomonadati</taxon>
        <taxon>Pseudomonadota</taxon>
        <taxon>Alphaproteobacteria</taxon>
        <taxon>Caulobacterales</taxon>
        <taxon>Caulobacteraceae</taxon>
        <taxon>Asticcacaulis</taxon>
    </lineage>
</organism>
<feature type="transmembrane region" description="Helical" evidence="13">
    <location>
        <begin position="46"/>
        <end position="67"/>
    </location>
</feature>
<dbReference type="GO" id="GO:0022904">
    <property type="term" value="P:respiratory electron transport chain"/>
    <property type="evidence" value="ECO:0007669"/>
    <property type="project" value="InterPro"/>
</dbReference>
<proteinExistence type="inferred from homology"/>
<evidence type="ECO:0000259" key="14">
    <source>
        <dbReference type="SMART" id="SM00867"/>
    </source>
</evidence>
<evidence type="ECO:0000256" key="3">
    <source>
        <dbReference type="ARBA" id="ARBA00022448"/>
    </source>
</evidence>
<dbReference type="EMBL" id="FMTS01000001">
    <property type="protein sequence ID" value="SCW35100.1"/>
    <property type="molecule type" value="Genomic_DNA"/>
</dbReference>
<dbReference type="PANTHER" id="PTHR30529:SF1">
    <property type="entry name" value="CYTOCHROME B561 HOMOLOG 2"/>
    <property type="match status" value="1"/>
</dbReference>
<evidence type="ECO:0000256" key="13">
    <source>
        <dbReference type="SAM" id="Phobius"/>
    </source>
</evidence>
<dbReference type="SUPFAM" id="SSF101874">
    <property type="entry name" value="YceI-like"/>
    <property type="match status" value="1"/>
</dbReference>
<keyword evidence="3" id="KW-0813">Transport</keyword>
<dbReference type="STRING" id="260084.SAMN02927928_0619"/>
<dbReference type="InterPro" id="IPR052168">
    <property type="entry name" value="Cytochrome_b561_oxidase"/>
</dbReference>
<dbReference type="SMART" id="SM00867">
    <property type="entry name" value="YceI"/>
    <property type="match status" value="1"/>
</dbReference>
<dbReference type="PANTHER" id="PTHR30529">
    <property type="entry name" value="CYTOCHROME B561"/>
    <property type="match status" value="1"/>
</dbReference>
<keyword evidence="11 13" id="KW-0472">Membrane</keyword>
<evidence type="ECO:0000256" key="8">
    <source>
        <dbReference type="ARBA" id="ARBA00022982"/>
    </source>
</evidence>
<dbReference type="GO" id="GO:0020037">
    <property type="term" value="F:heme binding"/>
    <property type="evidence" value="ECO:0007669"/>
    <property type="project" value="TreeGrafter"/>
</dbReference>
<name>A0A1G4PS22_9CAUL</name>
<dbReference type="InterPro" id="IPR036761">
    <property type="entry name" value="TTHA0802/YceI-like_sf"/>
</dbReference>
<keyword evidence="6 13" id="KW-0812">Transmembrane</keyword>
<gene>
    <name evidence="15" type="ORF">SAMN02927928_0619</name>
</gene>
<evidence type="ECO:0000313" key="15">
    <source>
        <dbReference type="EMBL" id="SCW35100.1"/>
    </source>
</evidence>
<keyword evidence="7" id="KW-0479">Metal-binding</keyword>
<dbReference type="AlphaFoldDB" id="A0A1G4PS22"/>
<evidence type="ECO:0000256" key="6">
    <source>
        <dbReference type="ARBA" id="ARBA00022692"/>
    </source>
</evidence>
<evidence type="ECO:0000256" key="4">
    <source>
        <dbReference type="ARBA" id="ARBA00022475"/>
    </source>
</evidence>
<sequence length="419" mass="45359">MTDLTPTSYNRYSRYIHWLMAFLILFMVFLGWRFEDKDTFLLNRANLHKSIGILILLLTFLRIGLRVAYKAPPEPPMPKWQALAAKALHLGFYLVMIALPLSGWLMVSTSAREVPFFGIAWPHLPVPQNHETHETFETVHGLLAKLIFYVMIPLHVLAALKHQFVDKDTVVEHMVPGLTPRPILNYRWLLPIGVVGLAVALGFGIYRGTPLNEGKEAPPPLPEAAAESVSVEAPASAVASSADAASSASSAAAVTNWIVDKSATTIAFATTFSGEAINGGFSSYPANIAFDPEQLDKSHVKVTIDLASVNSGDGDRDGTLKSDAFFNVAATPKAIYEASSFTKTDATHFVAKGRLTMHGTTKPLNLPFTLNIKSGVAIMSGTVDLDRTAFGVGTGDWAKTDSVPAKVTVKINLKAKASK</sequence>